<protein>
    <submittedName>
        <fullName evidence="1">General secretion pathway protein GspM</fullName>
    </submittedName>
</protein>
<name>A0A6M8HU48_9PROT</name>
<dbReference type="KEGG" id="lck:HN018_20290"/>
<dbReference type="AlphaFoldDB" id="A0A6M8HU48"/>
<dbReference type="NCBIfam" id="NF040576">
    <property type="entry name" value="T2SS_GspM_XpsM"/>
    <property type="match status" value="1"/>
</dbReference>
<organism evidence="1 2">
    <name type="scientific">Lichenicola cladoniae</name>
    <dbReference type="NCBI Taxonomy" id="1484109"/>
    <lineage>
        <taxon>Bacteria</taxon>
        <taxon>Pseudomonadati</taxon>
        <taxon>Pseudomonadota</taxon>
        <taxon>Alphaproteobacteria</taxon>
        <taxon>Acetobacterales</taxon>
        <taxon>Acetobacteraceae</taxon>
        <taxon>Lichenicola</taxon>
    </lineage>
</organism>
<reference evidence="1 2" key="1">
    <citation type="journal article" date="2014" name="World J. Microbiol. Biotechnol.">
        <title>Biodiversity and physiological characteristics of Antarctic and Arctic lichens-associated bacteria.</title>
        <authorList>
            <person name="Lee Y.M."/>
            <person name="Kim E.H."/>
            <person name="Lee H.K."/>
            <person name="Hong S.G."/>
        </authorList>
    </citation>
    <scope>NUCLEOTIDE SEQUENCE [LARGE SCALE GENOMIC DNA]</scope>
    <source>
        <strain evidence="1 2">PAMC 26569</strain>
    </source>
</reference>
<dbReference type="RefSeq" id="WP_171833746.1">
    <property type="nucleotide sequence ID" value="NZ_CP053708.1"/>
</dbReference>
<dbReference type="InterPro" id="IPR014717">
    <property type="entry name" value="Transl_elong_EF1B/ribsomal_bS6"/>
</dbReference>
<gene>
    <name evidence="1" type="ORF">HN018_20290</name>
</gene>
<dbReference type="Pfam" id="PF10741">
    <property type="entry name" value="T2SSM_b"/>
    <property type="match status" value="1"/>
</dbReference>
<sequence length="213" mass="21760">MATSQRSLGTRAGSLPEGRAGRALALGIAAIILLLLWEAVGSPLIDWYQDRAQAIAGRRALVAHMQTLAADLPALRQAAASSAARTGPVALIEGSSDAVAAAALQEKVQQMAASLGATLSSTESLPASQAGAYRRVGVRISVSATFEVMVRLIAAIEQASPSMLIDDLQLHGSRILLQASTPLEGALTVMAFRSGKPDAPTAAGAGAPDDQSP</sequence>
<dbReference type="Proteomes" id="UP000500767">
    <property type="component" value="Chromosome"/>
</dbReference>
<evidence type="ECO:0000313" key="1">
    <source>
        <dbReference type="EMBL" id="QKE92064.1"/>
    </source>
</evidence>
<evidence type="ECO:0000313" key="2">
    <source>
        <dbReference type="Proteomes" id="UP000500767"/>
    </source>
</evidence>
<dbReference type="Gene3D" id="3.30.70.60">
    <property type="match status" value="1"/>
</dbReference>
<accession>A0A6M8HU48</accession>
<proteinExistence type="predicted"/>
<dbReference type="EMBL" id="CP053708">
    <property type="protein sequence ID" value="QKE92064.1"/>
    <property type="molecule type" value="Genomic_DNA"/>
</dbReference>
<keyword evidence="2" id="KW-1185">Reference proteome</keyword>
<dbReference type="InterPro" id="IPR034756">
    <property type="entry name" value="T2SSM_b"/>
</dbReference>